<evidence type="ECO:0000313" key="8">
    <source>
        <dbReference type="Proteomes" id="UP000294325"/>
    </source>
</evidence>
<keyword evidence="5" id="KW-0829">Tyrosine-protein kinase</keyword>
<proteinExistence type="predicted"/>
<dbReference type="Pfam" id="PF13614">
    <property type="entry name" value="AAA_31"/>
    <property type="match status" value="1"/>
</dbReference>
<evidence type="ECO:0000259" key="6">
    <source>
        <dbReference type="Pfam" id="PF13614"/>
    </source>
</evidence>
<dbReference type="CDD" id="cd05387">
    <property type="entry name" value="BY-kinase"/>
    <property type="match status" value="1"/>
</dbReference>
<dbReference type="InterPro" id="IPR027417">
    <property type="entry name" value="P-loop_NTPase"/>
</dbReference>
<keyword evidence="3" id="KW-0418">Kinase</keyword>
<dbReference type="PANTHER" id="PTHR32309">
    <property type="entry name" value="TYROSINE-PROTEIN KINASE"/>
    <property type="match status" value="1"/>
</dbReference>
<keyword evidence="2" id="KW-0547">Nucleotide-binding</keyword>
<accession>A0A4P7C0M8</accession>
<evidence type="ECO:0000256" key="5">
    <source>
        <dbReference type="ARBA" id="ARBA00023137"/>
    </source>
</evidence>
<evidence type="ECO:0000313" key="7">
    <source>
        <dbReference type="EMBL" id="QBQ54382.1"/>
    </source>
</evidence>
<evidence type="ECO:0000256" key="1">
    <source>
        <dbReference type="ARBA" id="ARBA00022679"/>
    </source>
</evidence>
<dbReference type="KEGG" id="nwr:E3U44_07555"/>
<keyword evidence="4" id="KW-0067">ATP-binding</keyword>
<feature type="domain" description="AAA" evidence="6">
    <location>
        <begin position="93"/>
        <end position="231"/>
    </location>
</feature>
<protein>
    <submittedName>
        <fullName evidence="7">Exopolysaccharide biosynthesis protein</fullName>
    </submittedName>
</protein>
<evidence type="ECO:0000256" key="4">
    <source>
        <dbReference type="ARBA" id="ARBA00022840"/>
    </source>
</evidence>
<gene>
    <name evidence="7" type="ORF">E3U44_07555</name>
</gene>
<dbReference type="OrthoDB" id="9775724at2"/>
<dbReference type="InterPro" id="IPR050445">
    <property type="entry name" value="Bact_polysacc_biosynth/exp"/>
</dbReference>
<dbReference type="InterPro" id="IPR025669">
    <property type="entry name" value="AAA_dom"/>
</dbReference>
<dbReference type="SUPFAM" id="SSF52540">
    <property type="entry name" value="P-loop containing nucleoside triphosphate hydrolases"/>
    <property type="match status" value="1"/>
</dbReference>
<dbReference type="Proteomes" id="UP000294325">
    <property type="component" value="Chromosome"/>
</dbReference>
<evidence type="ECO:0000256" key="3">
    <source>
        <dbReference type="ARBA" id="ARBA00022777"/>
    </source>
</evidence>
<dbReference type="RefSeq" id="WP_134357582.1">
    <property type="nucleotide sequence ID" value="NZ_CP038033.1"/>
</dbReference>
<dbReference type="EMBL" id="CP038033">
    <property type="protein sequence ID" value="QBQ54382.1"/>
    <property type="molecule type" value="Genomic_DNA"/>
</dbReference>
<sequence length="268" mass="29900">MSLDYITKAVQQAQQERNIDSHKAKVTAIKPIEVNYDQIRTETVSEQHLHEHRIITGLCDTEQVNSYKMLRTTVLRRLQKNGWNIFGVTSSIAGEGKTRTAINLSISLAMEGNHTVLLVDADLQRPAIHKYFGYAPEKGLNDYLVDNTPVKDTLIHVAVGNLVILPVRKPLQNSSGYLRSPKMATLVEEAKTRYSSRIVVFDLPPLLSTDDVIAFSPLLDSILLVIEDGAVTHEELARSAELLKDTNLLGTVLNKSKEKVMGYGPSYY</sequence>
<dbReference type="InterPro" id="IPR005702">
    <property type="entry name" value="Wzc-like_C"/>
</dbReference>
<name>A0A4P7C0M8_9GAMM</name>
<organism evidence="7 8">
    <name type="scientific">Nitrosococcus wardiae</name>
    <dbReference type="NCBI Taxonomy" id="1814290"/>
    <lineage>
        <taxon>Bacteria</taxon>
        <taxon>Pseudomonadati</taxon>
        <taxon>Pseudomonadota</taxon>
        <taxon>Gammaproteobacteria</taxon>
        <taxon>Chromatiales</taxon>
        <taxon>Chromatiaceae</taxon>
        <taxon>Nitrosococcus</taxon>
    </lineage>
</organism>
<dbReference type="Gene3D" id="3.40.50.300">
    <property type="entry name" value="P-loop containing nucleotide triphosphate hydrolases"/>
    <property type="match status" value="1"/>
</dbReference>
<keyword evidence="1" id="KW-0808">Transferase</keyword>
<evidence type="ECO:0000256" key="2">
    <source>
        <dbReference type="ARBA" id="ARBA00022741"/>
    </source>
</evidence>
<dbReference type="PANTHER" id="PTHR32309:SF31">
    <property type="entry name" value="CAPSULAR EXOPOLYSACCHARIDE FAMILY"/>
    <property type="match status" value="1"/>
</dbReference>
<keyword evidence="8" id="KW-1185">Reference proteome</keyword>
<dbReference type="AlphaFoldDB" id="A0A4P7C0M8"/>
<reference evidence="7 8" key="1">
    <citation type="submission" date="2019-03" db="EMBL/GenBank/DDBJ databases">
        <title>The genome sequence of Nitrosococcus wardiae strain D1FHST reveals the archetypal metabolic capacity of ammonia-oxidizing Gammaproteobacteria.</title>
        <authorList>
            <person name="Wang L."/>
            <person name="Lim C.K."/>
            <person name="Hanson T.E."/>
            <person name="Dang H."/>
            <person name="Klotz M.G."/>
        </authorList>
    </citation>
    <scope>NUCLEOTIDE SEQUENCE [LARGE SCALE GENOMIC DNA]</scope>
    <source>
        <strain evidence="7 8">D1FHS</strain>
    </source>
</reference>